<evidence type="ECO:0000313" key="1">
    <source>
        <dbReference type="EMBL" id="KAL0934386.1"/>
    </source>
</evidence>
<sequence length="620" mass="70323">MDSISLPVQVPEPKPDTRKAFRNSSRHARSSTRVLKEWFAAHLPYPYPSDHEKKELKEQTGLSIRQISYWFTNARRRSGISQKPQVPTEPTLSMPLSGAESFNNQGQEWSGMVPLDRWKNSPPEEEPAALDAIAISLGEVGADSSLSLNFDPFYDWTSPANWSFDMAVSHGPASYFGSSDQSHSSNSSVHSYSPDSHLRVSNQEGRRRRRRNKKPRNPSSATEDDKEKRIYQCTFCTDTFKSRYDWTRHESTLHLSLEKWTCVPSGPRYCDPSEELIRCAFCGDQNPSDQHIQEHSYEDCATKPLHARVFYRKDHLRQHLRLSHKVNKVLPSMNEWKSKIYKVKSRCGFCGKTFSLWADRNDHLADHYRAGALTKDWKGCRGLEPAVALLVQNAMSPYLIGAEANDRTPFSASRAASQRCKNPSQFESPTARLGDYVRTEIGDGKYVPNDLVQRDTRLALCGENGPWDQTPSGSSKVLRRFNTGHGLIPNIQPIVSRTRDFDTIKWDLDATITQFPDINTTAEALLRLGNVQYPISSANLDTSAELGGGTSNETSENDNALPWTWHTAERLAELKQMKYVPPTDITDLDVNWDFEDHFIEGFMYPELLFGHNETLDVGTQ</sequence>
<dbReference type="Proteomes" id="UP000805649">
    <property type="component" value="Unassembled WGS sequence"/>
</dbReference>
<proteinExistence type="predicted"/>
<organism evidence="1 2">
    <name type="scientific">Colletotrichum truncatum</name>
    <name type="common">Anthracnose fungus</name>
    <name type="synonym">Colletotrichum capsici</name>
    <dbReference type="NCBI Taxonomy" id="5467"/>
    <lineage>
        <taxon>Eukaryota</taxon>
        <taxon>Fungi</taxon>
        <taxon>Dikarya</taxon>
        <taxon>Ascomycota</taxon>
        <taxon>Pezizomycotina</taxon>
        <taxon>Sordariomycetes</taxon>
        <taxon>Hypocreomycetidae</taxon>
        <taxon>Glomerellales</taxon>
        <taxon>Glomerellaceae</taxon>
        <taxon>Colletotrichum</taxon>
        <taxon>Colletotrichum truncatum species complex</taxon>
    </lineage>
</organism>
<gene>
    <name evidence="1" type="ORF">CTRU02_211185</name>
</gene>
<accession>A0ACC3YSE4</accession>
<reference evidence="1 2" key="1">
    <citation type="journal article" date="2020" name="Phytopathology">
        <title>Genome Sequence Resources of Colletotrichum truncatum, C. plurivorum, C. musicola, and C. sojae: Four Species Pathogenic to Soybean (Glycine max).</title>
        <authorList>
            <person name="Rogerio F."/>
            <person name="Boufleur T.R."/>
            <person name="Ciampi-Guillardi M."/>
            <person name="Sukno S.A."/>
            <person name="Thon M.R."/>
            <person name="Massola Junior N.S."/>
            <person name="Baroncelli R."/>
        </authorList>
    </citation>
    <scope>NUCLEOTIDE SEQUENCE [LARGE SCALE GENOMIC DNA]</scope>
    <source>
        <strain evidence="1 2">CMES1059</strain>
    </source>
</reference>
<name>A0ACC3YSE4_COLTU</name>
<evidence type="ECO:0000313" key="2">
    <source>
        <dbReference type="Proteomes" id="UP000805649"/>
    </source>
</evidence>
<comment type="caution">
    <text evidence="1">The sequence shown here is derived from an EMBL/GenBank/DDBJ whole genome shotgun (WGS) entry which is preliminary data.</text>
</comment>
<protein>
    <submittedName>
        <fullName evidence="1">Homeobox and c2h2 transcription</fullName>
    </submittedName>
</protein>
<keyword evidence="1" id="KW-0238">DNA-binding</keyword>
<dbReference type="EMBL" id="VUJX02000007">
    <property type="protein sequence ID" value="KAL0934386.1"/>
    <property type="molecule type" value="Genomic_DNA"/>
</dbReference>
<keyword evidence="1" id="KW-0371">Homeobox</keyword>
<keyword evidence="2" id="KW-1185">Reference proteome</keyword>